<sequence>MGKDCVAVFG</sequence>
<protein>
    <submittedName>
        <fullName evidence="1">Uncharacterized protein</fullName>
    </submittedName>
</protein>
<name>A0A0A8Z1J9_ARUDO</name>
<organism evidence="1">
    <name type="scientific">Arundo donax</name>
    <name type="common">Giant reed</name>
    <name type="synonym">Donax arundinaceus</name>
    <dbReference type="NCBI Taxonomy" id="35708"/>
    <lineage>
        <taxon>Eukaryota</taxon>
        <taxon>Viridiplantae</taxon>
        <taxon>Streptophyta</taxon>
        <taxon>Embryophyta</taxon>
        <taxon>Tracheophyta</taxon>
        <taxon>Spermatophyta</taxon>
        <taxon>Magnoliopsida</taxon>
        <taxon>Liliopsida</taxon>
        <taxon>Poales</taxon>
        <taxon>Poaceae</taxon>
        <taxon>PACMAD clade</taxon>
        <taxon>Arundinoideae</taxon>
        <taxon>Arundineae</taxon>
        <taxon>Arundo</taxon>
    </lineage>
</organism>
<evidence type="ECO:0000313" key="1">
    <source>
        <dbReference type="EMBL" id="JAD31558.1"/>
    </source>
</evidence>
<proteinExistence type="predicted"/>
<dbReference type="EMBL" id="GBRH01266337">
    <property type="protein sequence ID" value="JAD31558.1"/>
    <property type="molecule type" value="Transcribed_RNA"/>
</dbReference>
<reference evidence="1" key="1">
    <citation type="submission" date="2014-09" db="EMBL/GenBank/DDBJ databases">
        <authorList>
            <person name="Magalhaes I.L.F."/>
            <person name="Oliveira U."/>
            <person name="Santos F.R."/>
            <person name="Vidigal T.H.D.A."/>
            <person name="Brescovit A.D."/>
            <person name="Santos A.J."/>
        </authorList>
    </citation>
    <scope>NUCLEOTIDE SEQUENCE</scope>
    <source>
        <tissue evidence="1">Shoot tissue taken approximately 20 cm above the soil surface</tissue>
    </source>
</reference>
<reference evidence="1" key="2">
    <citation type="journal article" date="2015" name="Data Brief">
        <title>Shoot transcriptome of the giant reed, Arundo donax.</title>
        <authorList>
            <person name="Barrero R.A."/>
            <person name="Guerrero F.D."/>
            <person name="Moolhuijzen P."/>
            <person name="Goolsby J.A."/>
            <person name="Tidwell J."/>
            <person name="Bellgard S.E."/>
            <person name="Bellgard M.I."/>
        </authorList>
    </citation>
    <scope>NUCLEOTIDE SEQUENCE</scope>
    <source>
        <tissue evidence="1">Shoot tissue taken approximately 20 cm above the soil surface</tissue>
    </source>
</reference>
<accession>A0A0A8Z1J9</accession>